<dbReference type="PANTHER" id="PTHR30349:SF64">
    <property type="entry name" value="PROPHAGE INTEGRASE INTD-RELATED"/>
    <property type="match status" value="1"/>
</dbReference>
<dbReference type="InterPro" id="IPR050090">
    <property type="entry name" value="Tyrosine_recombinase_XerCD"/>
</dbReference>
<evidence type="ECO:0000313" key="6">
    <source>
        <dbReference type="Proteomes" id="UP001500363"/>
    </source>
</evidence>
<dbReference type="SUPFAM" id="SSF56349">
    <property type="entry name" value="DNA breaking-rejoining enzymes"/>
    <property type="match status" value="1"/>
</dbReference>
<dbReference type="Gene3D" id="1.10.150.130">
    <property type="match status" value="1"/>
</dbReference>
<sequence length="479" mass="53512">MNSGHKMDLTYDVRFHKMEVYKGKTKTTYRPRWVVAGERFGESFTHKKLAESFEASLLAAAREGVPFDKKSGLPAPMARKLYSRTWFQHACQYVDVKWPHVSPGHRRGISETLTQATFALLTDQRNRPSDAQIRKALHGWAFSKAARDGQSLDHAQPPAALAGTIDWLMTGTLELSKFEDAEIVRNVLDKLAIRQNGKAAAPSTITRRRATLHGALRYAVELKLLQTHPFDTVSWKAPQHDEKVDPRVLANPEQVRSLLAAVREIYPSLEAYYGCMYLAAMRPAEVRHLAESHLLSLPEEGWGEMLLDGSTQQTGQTWSDTGEVREERPLKHRAENSTRRVPICPELVALLRRHLEVHGPGPGGRLFVTRVGRFGRVPPKAYCNPVHPNTLSRTWAKARKKALTEQQFLSPLARRPYDLRHAGVSLQLNAGVPATLVAQWAGHSVKVLLDVYAGCIDGQEEAARRRIEAALAPLPAVAA</sequence>
<dbReference type="Gene3D" id="1.10.443.10">
    <property type="entry name" value="Intergrase catalytic core"/>
    <property type="match status" value="1"/>
</dbReference>
<organism evidence="5 6">
    <name type="scientific">Kribbella lupini</name>
    <dbReference type="NCBI Taxonomy" id="291602"/>
    <lineage>
        <taxon>Bacteria</taxon>
        <taxon>Bacillati</taxon>
        <taxon>Actinomycetota</taxon>
        <taxon>Actinomycetes</taxon>
        <taxon>Propionibacteriales</taxon>
        <taxon>Kribbellaceae</taxon>
        <taxon>Kribbella</taxon>
    </lineage>
</organism>
<dbReference type="Proteomes" id="UP001500363">
    <property type="component" value="Unassembled WGS sequence"/>
</dbReference>
<keyword evidence="2" id="KW-0238">DNA-binding</keyword>
<dbReference type="InterPro" id="IPR011010">
    <property type="entry name" value="DNA_brk_join_enz"/>
</dbReference>
<accession>A0ABN2C8E0</accession>
<keyword evidence="3" id="KW-0233">DNA recombination</keyword>
<protein>
    <submittedName>
        <fullName evidence="5">Tyrosine-type recombinase/integrase</fullName>
    </submittedName>
</protein>
<reference evidence="5 6" key="1">
    <citation type="journal article" date="2019" name="Int. J. Syst. Evol. Microbiol.">
        <title>The Global Catalogue of Microorganisms (GCM) 10K type strain sequencing project: providing services to taxonomists for standard genome sequencing and annotation.</title>
        <authorList>
            <consortium name="The Broad Institute Genomics Platform"/>
            <consortium name="The Broad Institute Genome Sequencing Center for Infectious Disease"/>
            <person name="Wu L."/>
            <person name="Ma J."/>
        </authorList>
    </citation>
    <scope>NUCLEOTIDE SEQUENCE [LARGE SCALE GENOMIC DNA]</scope>
    <source>
        <strain evidence="5 6">JCM 14303</strain>
    </source>
</reference>
<comment type="similarity">
    <text evidence="1">Belongs to the 'phage' integrase family.</text>
</comment>
<dbReference type="InterPro" id="IPR002104">
    <property type="entry name" value="Integrase_catalytic"/>
</dbReference>
<comment type="caution">
    <text evidence="5">The sequence shown here is derived from an EMBL/GenBank/DDBJ whole genome shotgun (WGS) entry which is preliminary data.</text>
</comment>
<dbReference type="PANTHER" id="PTHR30349">
    <property type="entry name" value="PHAGE INTEGRASE-RELATED"/>
    <property type="match status" value="1"/>
</dbReference>
<evidence type="ECO:0000256" key="1">
    <source>
        <dbReference type="ARBA" id="ARBA00008857"/>
    </source>
</evidence>
<gene>
    <name evidence="5" type="ORF">GCM10009741_68750</name>
</gene>
<dbReference type="PROSITE" id="PS51898">
    <property type="entry name" value="TYR_RECOMBINASE"/>
    <property type="match status" value="1"/>
</dbReference>
<dbReference type="InterPro" id="IPR010998">
    <property type="entry name" value="Integrase_recombinase_N"/>
</dbReference>
<evidence type="ECO:0000256" key="2">
    <source>
        <dbReference type="ARBA" id="ARBA00023125"/>
    </source>
</evidence>
<proteinExistence type="inferred from homology"/>
<dbReference type="RefSeq" id="WP_344181759.1">
    <property type="nucleotide sequence ID" value="NZ_BAAANC010000004.1"/>
</dbReference>
<evidence type="ECO:0000313" key="5">
    <source>
        <dbReference type="EMBL" id="GAA1554527.1"/>
    </source>
</evidence>
<dbReference type="InterPro" id="IPR013762">
    <property type="entry name" value="Integrase-like_cat_sf"/>
</dbReference>
<feature type="domain" description="Tyr recombinase" evidence="4">
    <location>
        <begin position="244"/>
        <end position="466"/>
    </location>
</feature>
<evidence type="ECO:0000259" key="4">
    <source>
        <dbReference type="PROSITE" id="PS51898"/>
    </source>
</evidence>
<dbReference type="EMBL" id="BAAANC010000004">
    <property type="protein sequence ID" value="GAA1554527.1"/>
    <property type="molecule type" value="Genomic_DNA"/>
</dbReference>
<keyword evidence="6" id="KW-1185">Reference proteome</keyword>
<evidence type="ECO:0000256" key="3">
    <source>
        <dbReference type="ARBA" id="ARBA00023172"/>
    </source>
</evidence>
<name>A0ABN2C8E0_9ACTN</name>